<proteinExistence type="predicted"/>
<dbReference type="AlphaFoldDB" id="A0A6I8M8I6"/>
<accession>A0A6I8M8I6</accession>
<dbReference type="KEGG" id="crf:FRC0190_00223"/>
<reference evidence="1 2" key="1">
    <citation type="submission" date="2019-11" db="EMBL/GenBank/DDBJ databases">
        <authorList>
            <person name="Brisse S."/>
        </authorList>
    </citation>
    <scope>NUCLEOTIDE SEQUENCE [LARGE SCALE GENOMIC DNA]</scope>
    <source>
        <strain evidence="1">FRC0190</strain>
    </source>
</reference>
<organism evidence="1 2">
    <name type="scientific">Corynebacterium rouxii</name>
    <dbReference type="NCBI Taxonomy" id="2719119"/>
    <lineage>
        <taxon>Bacteria</taxon>
        <taxon>Bacillati</taxon>
        <taxon>Actinomycetota</taxon>
        <taxon>Actinomycetes</taxon>
        <taxon>Mycobacteriales</taxon>
        <taxon>Corynebacteriaceae</taxon>
        <taxon>Corynebacterium</taxon>
    </lineage>
</organism>
<dbReference type="Proteomes" id="UP000423525">
    <property type="component" value="Chromosome"/>
</dbReference>
<gene>
    <name evidence="1" type="ORF">FRC0190_00223</name>
</gene>
<sequence>MNGITRISYMSPWGIQFDLSESEWTAGLRYAGLSGMKSKVQAKTLQAIGQSGQITESTQIQAMEGAITLALAGENGGPVDAVYRQICAAFSQTLVGTLSVETSLHGTIYTQVKAAAPIPAPKSDLLGEQVVDSVEISLISDEGVWWTEWVHGEGTVLVTNDGEVSIPIRIRWKGKGGAVTLPSGAVFDLPPVSDWRTLILDSEESCVVIKDDGLPDYEIWPAKIAVTPELVPPNQTRTFILPAGASAMWRIALTDPWKVI</sequence>
<protein>
    <submittedName>
        <fullName evidence="1">Uncharacterized protein</fullName>
    </submittedName>
</protein>
<evidence type="ECO:0000313" key="1">
    <source>
        <dbReference type="EMBL" id="VZH84187.1"/>
    </source>
</evidence>
<name>A0A6I8M8I6_9CORY</name>
<evidence type="ECO:0000313" key="2">
    <source>
        <dbReference type="Proteomes" id="UP000423525"/>
    </source>
</evidence>
<dbReference type="EMBL" id="LR738855">
    <property type="protein sequence ID" value="VZH84187.1"/>
    <property type="molecule type" value="Genomic_DNA"/>
</dbReference>